<dbReference type="AlphaFoldDB" id="A0A314XZ87"/>
<evidence type="ECO:0000313" key="1">
    <source>
        <dbReference type="EMBL" id="PQP98299.1"/>
    </source>
</evidence>
<dbReference type="Proteomes" id="UP000250321">
    <property type="component" value="Unassembled WGS sequence"/>
</dbReference>
<sequence>MHHAIILLPNHQAPVRRSHTTCSVVKAFERRASKCNVLELVNLVLRKAKEAQSIIPSYFSSIGIASHGA</sequence>
<evidence type="ECO:0000313" key="2">
    <source>
        <dbReference type="Proteomes" id="UP000250321"/>
    </source>
</evidence>
<dbReference type="EMBL" id="PJQY01001908">
    <property type="protein sequence ID" value="PQP98299.1"/>
    <property type="molecule type" value="Genomic_DNA"/>
</dbReference>
<gene>
    <name evidence="1" type="ORF">Pyn_37600</name>
</gene>
<protein>
    <submittedName>
        <fullName evidence="1">Uncharacterized protein</fullName>
    </submittedName>
</protein>
<organism evidence="1 2">
    <name type="scientific">Prunus yedoensis var. nudiflora</name>
    <dbReference type="NCBI Taxonomy" id="2094558"/>
    <lineage>
        <taxon>Eukaryota</taxon>
        <taxon>Viridiplantae</taxon>
        <taxon>Streptophyta</taxon>
        <taxon>Embryophyta</taxon>
        <taxon>Tracheophyta</taxon>
        <taxon>Spermatophyta</taxon>
        <taxon>Magnoliopsida</taxon>
        <taxon>eudicotyledons</taxon>
        <taxon>Gunneridae</taxon>
        <taxon>Pentapetalae</taxon>
        <taxon>rosids</taxon>
        <taxon>fabids</taxon>
        <taxon>Rosales</taxon>
        <taxon>Rosaceae</taxon>
        <taxon>Amygdaloideae</taxon>
        <taxon>Amygdaleae</taxon>
        <taxon>Prunus</taxon>
    </lineage>
</organism>
<name>A0A314XZ87_PRUYE</name>
<proteinExistence type="predicted"/>
<keyword evidence="2" id="KW-1185">Reference proteome</keyword>
<comment type="caution">
    <text evidence="1">The sequence shown here is derived from an EMBL/GenBank/DDBJ whole genome shotgun (WGS) entry which is preliminary data.</text>
</comment>
<reference evidence="1 2" key="1">
    <citation type="submission" date="2018-02" db="EMBL/GenBank/DDBJ databases">
        <title>Draft genome of wild Prunus yedoensis var. nudiflora.</title>
        <authorList>
            <person name="Baek S."/>
            <person name="Kim J.-H."/>
            <person name="Choi K."/>
            <person name="Kim G.-B."/>
            <person name="Cho A."/>
            <person name="Jang H."/>
            <person name="Shin C.-H."/>
            <person name="Yu H.-J."/>
            <person name="Mun J.-H."/>
        </authorList>
    </citation>
    <scope>NUCLEOTIDE SEQUENCE [LARGE SCALE GENOMIC DNA]</scope>
    <source>
        <strain evidence="2">cv. Jeju island</strain>
        <tissue evidence="1">Leaf</tissue>
    </source>
</reference>
<accession>A0A314XZ87</accession>